<proteinExistence type="inferred from homology"/>
<keyword evidence="2 4" id="KW-0479">Metal-binding</keyword>
<keyword evidence="1 4" id="KW-0533">Nickel</keyword>
<dbReference type="PIRSF" id="PIRSF004761">
    <property type="entry name" value="Hydrgn_mat_HypA"/>
    <property type="match status" value="1"/>
</dbReference>
<keyword evidence="6" id="KW-1185">Reference proteome</keyword>
<feature type="binding site" evidence="4">
    <location>
        <position position="76"/>
    </location>
    <ligand>
        <name>Zn(2+)</name>
        <dbReference type="ChEBI" id="CHEBI:29105"/>
    </ligand>
</feature>
<feature type="binding site" evidence="4">
    <location>
        <position position="89"/>
    </location>
    <ligand>
        <name>Zn(2+)</name>
        <dbReference type="ChEBI" id="CHEBI:29105"/>
    </ligand>
</feature>
<dbReference type="NCBIfam" id="TIGR00100">
    <property type="entry name" value="hypA"/>
    <property type="match status" value="1"/>
</dbReference>
<feature type="binding site" evidence="4">
    <location>
        <position position="2"/>
    </location>
    <ligand>
        <name>Ni(2+)</name>
        <dbReference type="ChEBI" id="CHEBI:49786"/>
    </ligand>
</feature>
<dbReference type="HAMAP" id="MF_00213">
    <property type="entry name" value="HypA_HybF"/>
    <property type="match status" value="1"/>
</dbReference>
<dbReference type="InterPro" id="IPR000688">
    <property type="entry name" value="HypA/HybF"/>
</dbReference>
<name>A0ABT7HMW9_9BACT</name>
<feature type="binding site" evidence="4">
    <location>
        <position position="73"/>
    </location>
    <ligand>
        <name>Zn(2+)</name>
        <dbReference type="ChEBI" id="CHEBI:29105"/>
    </ligand>
</feature>
<evidence type="ECO:0000313" key="6">
    <source>
        <dbReference type="Proteomes" id="UP001173801"/>
    </source>
</evidence>
<evidence type="ECO:0000256" key="4">
    <source>
        <dbReference type="HAMAP-Rule" id="MF_00213"/>
    </source>
</evidence>
<evidence type="ECO:0000256" key="2">
    <source>
        <dbReference type="ARBA" id="ARBA00022723"/>
    </source>
</evidence>
<organism evidence="5 6">
    <name type="scientific">Campylobacter gastrosuis</name>
    <dbReference type="NCBI Taxonomy" id="2974576"/>
    <lineage>
        <taxon>Bacteria</taxon>
        <taxon>Pseudomonadati</taxon>
        <taxon>Campylobacterota</taxon>
        <taxon>Epsilonproteobacteria</taxon>
        <taxon>Campylobacterales</taxon>
        <taxon>Campylobacteraceae</taxon>
        <taxon>Campylobacter</taxon>
    </lineage>
</organism>
<comment type="function">
    <text evidence="4">Involved in the maturation of [NiFe] hydrogenases. Required for nickel insertion into the metal center of the hydrogenase.</text>
</comment>
<dbReference type="RefSeq" id="WP_284936917.1">
    <property type="nucleotide sequence ID" value="NZ_JANURM010000002.1"/>
</dbReference>
<comment type="similarity">
    <text evidence="4">Belongs to the HypA/HybF family.</text>
</comment>
<sequence length="114" mass="12657">MHELSIAQNLMALCEKNARENNAKSVKKIEIKIGRLSGVEPHYLESAFSVLQPDSICKDAVLLCHLQEIVVVCNDCGAKSELSKNEFLCPKCGSAELKVIDGEDMYLMRLELGF</sequence>
<reference evidence="5" key="1">
    <citation type="submission" date="2022-08" db="EMBL/GenBank/DDBJ databases">
        <authorList>
            <person name="Wang H."/>
        </authorList>
    </citation>
    <scope>NUCLEOTIDE SEQUENCE</scope>
    <source>
        <strain evidence="5">PS10</strain>
    </source>
</reference>
<accession>A0ABT7HMW9</accession>
<dbReference type="Proteomes" id="UP001173801">
    <property type="component" value="Unassembled WGS sequence"/>
</dbReference>
<dbReference type="EMBL" id="JANURM010000002">
    <property type="protein sequence ID" value="MDL0088266.1"/>
    <property type="molecule type" value="Genomic_DNA"/>
</dbReference>
<gene>
    <name evidence="4 5" type="primary">hypA</name>
    <name evidence="5" type="ORF">NYG85_02595</name>
</gene>
<feature type="binding site" evidence="4">
    <location>
        <position position="92"/>
    </location>
    <ligand>
        <name>Zn(2+)</name>
        <dbReference type="ChEBI" id="CHEBI:29105"/>
    </ligand>
</feature>
<dbReference type="PANTHER" id="PTHR34535">
    <property type="entry name" value="HYDROGENASE MATURATION FACTOR HYPA"/>
    <property type="match status" value="1"/>
</dbReference>
<dbReference type="PANTHER" id="PTHR34535:SF3">
    <property type="entry name" value="HYDROGENASE MATURATION FACTOR HYPA"/>
    <property type="match status" value="1"/>
</dbReference>
<evidence type="ECO:0000313" key="5">
    <source>
        <dbReference type="EMBL" id="MDL0088266.1"/>
    </source>
</evidence>
<evidence type="ECO:0000256" key="1">
    <source>
        <dbReference type="ARBA" id="ARBA00022596"/>
    </source>
</evidence>
<comment type="caution">
    <text evidence="5">The sequence shown here is derived from an EMBL/GenBank/DDBJ whole genome shotgun (WGS) entry which is preliminary data.</text>
</comment>
<protein>
    <recommendedName>
        <fullName evidence="4">Hydrogenase maturation factor HypA</fullName>
    </recommendedName>
</protein>
<reference evidence="5" key="2">
    <citation type="journal article" date="2023" name="Microorganisms">
        <title>Isolation and Genomic Characteristics of Cat-Borne Campylobacter felis sp. nov. and Sheep-Borne Campylobacter ovis sp. nov.</title>
        <authorList>
            <person name="Wang H."/>
            <person name="Li Y."/>
            <person name="Gu Y."/>
            <person name="Zhou G."/>
            <person name="Chen X."/>
            <person name="Zhang X."/>
            <person name="Shao Z."/>
            <person name="Zhang J."/>
            <person name="Zhang M."/>
        </authorList>
    </citation>
    <scope>NUCLEOTIDE SEQUENCE</scope>
    <source>
        <strain evidence="5">PS10</strain>
    </source>
</reference>
<dbReference type="Gene3D" id="3.30.2320.80">
    <property type="match status" value="1"/>
</dbReference>
<evidence type="ECO:0000256" key="3">
    <source>
        <dbReference type="ARBA" id="ARBA00022833"/>
    </source>
</evidence>
<dbReference type="Pfam" id="PF01155">
    <property type="entry name" value="HypA"/>
    <property type="match status" value="1"/>
</dbReference>
<keyword evidence="3 4" id="KW-0862">Zinc</keyword>